<evidence type="ECO:0000256" key="2">
    <source>
        <dbReference type="ARBA" id="ARBA00007168"/>
    </source>
</evidence>
<feature type="transmembrane region" description="Helical" evidence="6">
    <location>
        <begin position="140"/>
        <end position="162"/>
    </location>
</feature>
<sequence length="487" mass="53516">MDEDDLNNRLVAPETLDDPNRQYTKGEQQPTGCRDAWAAILFYAQFIAVVSVCVILGVPALNKHISTDQQGQQDESSTVDYGEFAGIAYLVGASAGCTFVLSGISLFVMTLCPKFLIQFSLLFSLAVSAVMMILGFMSGVFIGGFFGLVFFALSACYARIVWKRIPFAAANLNAGLTAVKSNAFLFVMAYIFPFMTWVYTCVWFVALFGVYDATGVIDENGELTEDNTVWVYFTLLLLALFWSEQVIQNTMHAIVAGVVSTWWFVPEEANHCCSRAIMASTIRATTTSFGSICFGSLLVAIIQTLRSMTENARDNRDFDCAAFLLCLVDCCLSCLQGILEYFNKFAYIYVGMYGYSYLEAGKNVWTLFKAKGWTVIVNDDLIQNTLSLFNLIVGLAVGGVGVALKAANPDWLAIVTDDSAATAVAFFFPFLVGVVVSAVMFSIVDSSVNTVIVCFAEGPAEFEANHPQLSMEMREGWRQVYPEECGF</sequence>
<feature type="region of interest" description="Disordered" evidence="7">
    <location>
        <begin position="1"/>
        <end position="29"/>
    </location>
</feature>
<comment type="subcellular location">
    <subcellularLocation>
        <location evidence="6">Cell membrane</location>
        <topology evidence="6">Multi-pass membrane protein</topology>
    </subcellularLocation>
    <subcellularLocation>
        <location evidence="1">Membrane</location>
        <topology evidence="1">Multi-pass membrane protein</topology>
    </subcellularLocation>
</comment>
<feature type="transmembrane region" description="Helical" evidence="6">
    <location>
        <begin position="183"/>
        <end position="209"/>
    </location>
</feature>
<comment type="similarity">
    <text evidence="2 6">Belongs to the CTL (choline transporter-like) family.</text>
</comment>
<feature type="transmembrane region" description="Helical" evidence="6">
    <location>
        <begin position="322"/>
        <end position="342"/>
    </location>
</feature>
<dbReference type="Pfam" id="PF04515">
    <property type="entry name" value="Choline_transpo"/>
    <property type="match status" value="1"/>
</dbReference>
<keyword evidence="4 6" id="KW-1133">Transmembrane helix</keyword>
<reference evidence="8 9" key="1">
    <citation type="submission" date="2024-10" db="EMBL/GenBank/DDBJ databases">
        <title>Updated reference genomes for cyclostephanoid diatoms.</title>
        <authorList>
            <person name="Roberts W.R."/>
            <person name="Alverson A.J."/>
        </authorList>
    </citation>
    <scope>NUCLEOTIDE SEQUENCE [LARGE SCALE GENOMIC DNA]</scope>
    <source>
        <strain evidence="8 9">AJA010-31</strain>
    </source>
</reference>
<feature type="transmembrane region" description="Helical" evidence="6">
    <location>
        <begin position="115"/>
        <end position="134"/>
    </location>
</feature>
<comment type="caution">
    <text evidence="8">The sequence shown here is derived from an EMBL/GenBank/DDBJ whole genome shotgun (WGS) entry which is preliminary data.</text>
</comment>
<feature type="transmembrane region" description="Helical" evidence="6">
    <location>
        <begin position="284"/>
        <end position="302"/>
    </location>
</feature>
<evidence type="ECO:0000256" key="6">
    <source>
        <dbReference type="RuleBase" id="RU368066"/>
    </source>
</evidence>
<keyword evidence="3 6" id="KW-0812">Transmembrane</keyword>
<accession>A0ABD3PMR3</accession>
<evidence type="ECO:0000256" key="3">
    <source>
        <dbReference type="ARBA" id="ARBA00022692"/>
    </source>
</evidence>
<feature type="transmembrane region" description="Helical" evidence="6">
    <location>
        <begin position="87"/>
        <end position="108"/>
    </location>
</feature>
<feature type="transmembrane region" description="Helical" evidence="6">
    <location>
        <begin position="229"/>
        <end position="247"/>
    </location>
</feature>
<keyword evidence="9" id="KW-1185">Reference proteome</keyword>
<comment type="function">
    <text evidence="6">Choline transporter.</text>
</comment>
<dbReference type="GO" id="GO:0005886">
    <property type="term" value="C:plasma membrane"/>
    <property type="evidence" value="ECO:0007669"/>
    <property type="project" value="UniProtKB-SubCell"/>
</dbReference>
<dbReference type="InterPro" id="IPR007603">
    <property type="entry name" value="Choline_transptr-like"/>
</dbReference>
<evidence type="ECO:0000256" key="4">
    <source>
        <dbReference type="ARBA" id="ARBA00022989"/>
    </source>
</evidence>
<evidence type="ECO:0000256" key="5">
    <source>
        <dbReference type="ARBA" id="ARBA00023136"/>
    </source>
</evidence>
<evidence type="ECO:0000256" key="1">
    <source>
        <dbReference type="ARBA" id="ARBA00004141"/>
    </source>
</evidence>
<gene>
    <name evidence="8" type="ORF">ACHAWO_004605</name>
</gene>
<keyword evidence="5 6" id="KW-0472">Membrane</keyword>
<dbReference type="EMBL" id="JALLPJ020000539">
    <property type="protein sequence ID" value="KAL3789048.1"/>
    <property type="molecule type" value="Genomic_DNA"/>
</dbReference>
<proteinExistence type="inferred from homology"/>
<dbReference type="Proteomes" id="UP001530400">
    <property type="component" value="Unassembled WGS sequence"/>
</dbReference>
<name>A0ABD3PMR3_9STRA</name>
<dbReference type="PANTHER" id="PTHR12385">
    <property type="entry name" value="CHOLINE TRANSPORTER-LIKE (SLC FAMILY 44)"/>
    <property type="match status" value="1"/>
</dbReference>
<dbReference type="PANTHER" id="PTHR12385:SF4">
    <property type="entry name" value="PROTEIN PNS1"/>
    <property type="match status" value="1"/>
</dbReference>
<dbReference type="GO" id="GO:0022857">
    <property type="term" value="F:transmembrane transporter activity"/>
    <property type="evidence" value="ECO:0007669"/>
    <property type="project" value="UniProtKB-UniRule"/>
</dbReference>
<feature type="transmembrane region" description="Helical" evidence="6">
    <location>
        <begin position="36"/>
        <end position="58"/>
    </location>
</feature>
<evidence type="ECO:0000256" key="7">
    <source>
        <dbReference type="SAM" id="MobiDB-lite"/>
    </source>
</evidence>
<dbReference type="AlphaFoldDB" id="A0ABD3PMR3"/>
<feature type="transmembrane region" description="Helical" evidence="6">
    <location>
        <begin position="419"/>
        <end position="441"/>
    </location>
</feature>
<organism evidence="8 9">
    <name type="scientific">Cyclotella atomus</name>
    <dbReference type="NCBI Taxonomy" id="382360"/>
    <lineage>
        <taxon>Eukaryota</taxon>
        <taxon>Sar</taxon>
        <taxon>Stramenopiles</taxon>
        <taxon>Ochrophyta</taxon>
        <taxon>Bacillariophyta</taxon>
        <taxon>Coscinodiscophyceae</taxon>
        <taxon>Thalassiosirophycidae</taxon>
        <taxon>Stephanodiscales</taxon>
        <taxon>Stephanodiscaceae</taxon>
        <taxon>Cyclotella</taxon>
    </lineage>
</organism>
<feature type="transmembrane region" description="Helical" evidence="6">
    <location>
        <begin position="388"/>
        <end position="407"/>
    </location>
</feature>
<protein>
    <recommendedName>
        <fullName evidence="6">Choline transporter-like protein</fullName>
    </recommendedName>
</protein>
<evidence type="ECO:0000313" key="8">
    <source>
        <dbReference type="EMBL" id="KAL3789048.1"/>
    </source>
</evidence>
<evidence type="ECO:0000313" key="9">
    <source>
        <dbReference type="Proteomes" id="UP001530400"/>
    </source>
</evidence>